<accession>A0ABR3U8E0</accession>
<reference evidence="2 3" key="1">
    <citation type="submission" date="2024-09" db="EMBL/GenBank/DDBJ databases">
        <title>T2T genomes of carrot and Alternaria dauci and their utility for understanding host-pathogen interaction during carrot leaf blight disease.</title>
        <authorList>
            <person name="Liu W."/>
            <person name="Xu S."/>
            <person name="Ou C."/>
            <person name="Liu X."/>
            <person name="Zhuang F."/>
            <person name="Deng X.W."/>
        </authorList>
    </citation>
    <scope>NUCLEOTIDE SEQUENCE [LARGE SCALE GENOMIC DNA]</scope>
    <source>
        <strain evidence="2 3">A2016</strain>
    </source>
</reference>
<feature type="chain" id="PRO_5046661250" evidence="1">
    <location>
        <begin position="20"/>
        <end position="381"/>
    </location>
</feature>
<protein>
    <submittedName>
        <fullName evidence="2">Uncharacterized protein</fullName>
    </submittedName>
</protein>
<evidence type="ECO:0000313" key="2">
    <source>
        <dbReference type="EMBL" id="KAL1792230.1"/>
    </source>
</evidence>
<dbReference type="EMBL" id="JBHGVX010000010">
    <property type="protein sequence ID" value="KAL1792230.1"/>
    <property type="molecule type" value="Genomic_DNA"/>
</dbReference>
<dbReference type="Proteomes" id="UP001578633">
    <property type="component" value="Chromosome 10"/>
</dbReference>
<dbReference type="GeneID" id="96090303"/>
<organism evidence="2 3">
    <name type="scientific">Alternaria dauci</name>
    <dbReference type="NCBI Taxonomy" id="48095"/>
    <lineage>
        <taxon>Eukaryota</taxon>
        <taxon>Fungi</taxon>
        <taxon>Dikarya</taxon>
        <taxon>Ascomycota</taxon>
        <taxon>Pezizomycotina</taxon>
        <taxon>Dothideomycetes</taxon>
        <taxon>Pleosporomycetidae</taxon>
        <taxon>Pleosporales</taxon>
        <taxon>Pleosporineae</taxon>
        <taxon>Pleosporaceae</taxon>
        <taxon>Alternaria</taxon>
        <taxon>Alternaria sect. Porri</taxon>
    </lineage>
</organism>
<dbReference type="RefSeq" id="XP_069302814.1">
    <property type="nucleotide sequence ID" value="XM_069456156.1"/>
</dbReference>
<feature type="signal peptide" evidence="1">
    <location>
        <begin position="1"/>
        <end position="19"/>
    </location>
</feature>
<comment type="caution">
    <text evidence="2">The sequence shown here is derived from an EMBL/GenBank/DDBJ whole genome shotgun (WGS) entry which is preliminary data.</text>
</comment>
<name>A0ABR3U8E0_9PLEO</name>
<proteinExistence type="predicted"/>
<keyword evidence="3" id="KW-1185">Reference proteome</keyword>
<sequence length="381" mass="39463">MHFTKVAGLALSLTAPAAGLSVPRNAAPEPAPQIVSKLFYDVVRGLVTVAKQQPQATPFCSSYLKIPVVTKTSTITSFTTTLTETSTITSGSTTTTDATNTITAIATQTETASATVTTVTTTTETISTVSYSSITACASPQAIQKRAAAVVIKKPSCFANYVEGKALTSACNCLSVPTSSTTTTTTLSIHTTTTVSVTVPLTIQETATATQIDTVTDTITNTATETSTVTERTTIYTATSPVIAVPTFTIYAIGGGNNGNPIADANDGTGRTVNARGRPTILQFTTVNNNNLKVLNGPYAGSTGKTDPNADGFSAYVLFGATNPNFVDTNCQVTYNADGTCPLSCQNARGTTSYDCGVYWRIGSDADVGGCSRFVPYAVGQ</sequence>
<evidence type="ECO:0000256" key="1">
    <source>
        <dbReference type="SAM" id="SignalP"/>
    </source>
</evidence>
<gene>
    <name evidence="2" type="ORF">ACET3X_009981</name>
</gene>
<evidence type="ECO:0000313" key="3">
    <source>
        <dbReference type="Proteomes" id="UP001578633"/>
    </source>
</evidence>
<keyword evidence="1" id="KW-0732">Signal</keyword>